<evidence type="ECO:0000313" key="6">
    <source>
        <dbReference type="EMBL" id="GER34560.1"/>
    </source>
</evidence>
<accession>A0A5A7PP30</accession>
<comment type="caution">
    <text evidence="6">The sequence shown here is derived from an EMBL/GenBank/DDBJ whole genome shotgun (WGS) entry which is preliminary data.</text>
</comment>
<feature type="repeat" description="PPR" evidence="3">
    <location>
        <begin position="333"/>
        <end position="363"/>
    </location>
</feature>
<feature type="repeat" description="PPR" evidence="3">
    <location>
        <begin position="367"/>
        <end position="401"/>
    </location>
</feature>
<keyword evidence="2" id="KW-0677">Repeat</keyword>
<dbReference type="OrthoDB" id="185373at2759"/>
<dbReference type="Pfam" id="PF01535">
    <property type="entry name" value="PPR"/>
    <property type="match status" value="1"/>
</dbReference>
<organism evidence="6 7">
    <name type="scientific">Striga asiatica</name>
    <name type="common">Asiatic witchweed</name>
    <name type="synonym">Buchnera asiatica</name>
    <dbReference type="NCBI Taxonomy" id="4170"/>
    <lineage>
        <taxon>Eukaryota</taxon>
        <taxon>Viridiplantae</taxon>
        <taxon>Streptophyta</taxon>
        <taxon>Embryophyta</taxon>
        <taxon>Tracheophyta</taxon>
        <taxon>Spermatophyta</taxon>
        <taxon>Magnoliopsida</taxon>
        <taxon>eudicotyledons</taxon>
        <taxon>Gunneridae</taxon>
        <taxon>Pentapetalae</taxon>
        <taxon>asterids</taxon>
        <taxon>lamiids</taxon>
        <taxon>Lamiales</taxon>
        <taxon>Orobanchaceae</taxon>
        <taxon>Buchnereae</taxon>
        <taxon>Striga</taxon>
    </lineage>
</organism>
<evidence type="ECO:0000256" key="3">
    <source>
        <dbReference type="PROSITE-ProRule" id="PRU00708"/>
    </source>
</evidence>
<feature type="repeat" description="PPR" evidence="3">
    <location>
        <begin position="228"/>
        <end position="262"/>
    </location>
</feature>
<dbReference type="PANTHER" id="PTHR47447:SF28">
    <property type="entry name" value="PENTACOTRIPEPTIDE-REPEAT REGION OF PRORP DOMAIN-CONTAINING PROTEIN"/>
    <property type="match status" value="1"/>
</dbReference>
<dbReference type="InterPro" id="IPR002885">
    <property type="entry name" value="PPR_rpt"/>
</dbReference>
<feature type="region of interest" description="Disordered" evidence="4">
    <location>
        <begin position="1"/>
        <end position="27"/>
    </location>
</feature>
<dbReference type="EMBL" id="BKCP01004916">
    <property type="protein sequence ID" value="GER34560.1"/>
    <property type="molecule type" value="Genomic_DNA"/>
</dbReference>
<dbReference type="Pfam" id="PF17177">
    <property type="entry name" value="PPR_long"/>
    <property type="match status" value="1"/>
</dbReference>
<gene>
    <name evidence="6" type="ORF">STAS_10791</name>
</gene>
<evidence type="ECO:0000256" key="2">
    <source>
        <dbReference type="ARBA" id="ARBA00022737"/>
    </source>
</evidence>
<feature type="compositionally biased region" description="Pro residues" evidence="4">
    <location>
        <begin position="14"/>
        <end position="26"/>
    </location>
</feature>
<comment type="similarity">
    <text evidence="1">Belongs to the PPR family. P subfamily.</text>
</comment>
<feature type="repeat" description="PPR" evidence="3">
    <location>
        <begin position="124"/>
        <end position="158"/>
    </location>
</feature>
<dbReference type="Pfam" id="PF13041">
    <property type="entry name" value="PPR_2"/>
    <property type="match status" value="3"/>
</dbReference>
<dbReference type="AlphaFoldDB" id="A0A5A7PP30"/>
<keyword evidence="7" id="KW-1185">Reference proteome</keyword>
<dbReference type="NCBIfam" id="TIGR00756">
    <property type="entry name" value="PPR"/>
    <property type="match status" value="7"/>
</dbReference>
<dbReference type="PANTHER" id="PTHR47447">
    <property type="entry name" value="OS03G0856100 PROTEIN"/>
    <property type="match status" value="1"/>
</dbReference>
<sequence>MNLAKKNLKISLKTPPPTSPPPPQPDPAAVAKSILNSGDPESLAQTLSSIHKWNPNLVETVLKRLWNHGPKALQFFDLLDRHHSPHCHSAAAFDHAIDIAARLRDYKSAWALVSRMRSMKLGPSPKTFAIITERYVSAGKADKAVKVFLSMHEHGCQQDLNSFNTFLDVLCKSKRAEMAYRLFKIFRGRFRADVISYNIIANGFCLKKQTPRALEVVKEMVERGLEPTLTTYNTLLKGYFGAGQIKEGWEFFLQMKRRKVEIDVVSYTTVVHGLGISGEVERSKKVFDEMCEAGVLPSVATYNALIQVLCKKDCVENAVVMFEEMLRKGYTPNATTYNVVIHGLCHAGKMDTAVEYMEKMVCDCDPNIQTFNVVIRYYCDDGEIEKALEVLDRMNGGGSCLPNLDTYNILIGAMFVRKKSEDLVTAGKLLVEMVDRGFLPRKFIFNRVLNGLMLTGNQGFAQEILRMMSINGNLPRGECSRSSNNSSDGEKALKQGVALKDLTTTLALEKSQAQVELSKDKVKHLPNYYNLDPKE</sequence>
<evidence type="ECO:0000256" key="4">
    <source>
        <dbReference type="SAM" id="MobiDB-lite"/>
    </source>
</evidence>
<protein>
    <submittedName>
        <fullName evidence="6">Pentatricopeptide repeat-containing family protein</fullName>
    </submittedName>
</protein>
<feature type="repeat" description="PPR" evidence="3">
    <location>
        <begin position="298"/>
        <end position="332"/>
    </location>
</feature>
<feature type="domain" description="PROP1-like PPR" evidence="5">
    <location>
        <begin position="91"/>
        <end position="188"/>
    </location>
</feature>
<feature type="repeat" description="PPR" evidence="3">
    <location>
        <begin position="193"/>
        <end position="227"/>
    </location>
</feature>
<reference evidence="7" key="1">
    <citation type="journal article" date="2019" name="Curr. Biol.">
        <title>Genome Sequence of Striga asiatica Provides Insight into the Evolution of Plant Parasitism.</title>
        <authorList>
            <person name="Yoshida S."/>
            <person name="Kim S."/>
            <person name="Wafula E.K."/>
            <person name="Tanskanen J."/>
            <person name="Kim Y.M."/>
            <person name="Honaas L."/>
            <person name="Yang Z."/>
            <person name="Spallek T."/>
            <person name="Conn C.E."/>
            <person name="Ichihashi Y."/>
            <person name="Cheong K."/>
            <person name="Cui S."/>
            <person name="Der J.P."/>
            <person name="Gundlach H."/>
            <person name="Jiao Y."/>
            <person name="Hori C."/>
            <person name="Ishida J.K."/>
            <person name="Kasahara H."/>
            <person name="Kiba T."/>
            <person name="Kim M.S."/>
            <person name="Koo N."/>
            <person name="Laohavisit A."/>
            <person name="Lee Y.H."/>
            <person name="Lumba S."/>
            <person name="McCourt P."/>
            <person name="Mortimer J.C."/>
            <person name="Mutuku J.M."/>
            <person name="Nomura T."/>
            <person name="Sasaki-Sekimoto Y."/>
            <person name="Seto Y."/>
            <person name="Wang Y."/>
            <person name="Wakatake T."/>
            <person name="Sakakibara H."/>
            <person name="Demura T."/>
            <person name="Yamaguchi S."/>
            <person name="Yoneyama K."/>
            <person name="Manabe R.I."/>
            <person name="Nelson D.C."/>
            <person name="Schulman A.H."/>
            <person name="Timko M.P."/>
            <person name="dePamphilis C.W."/>
            <person name="Choi D."/>
            <person name="Shirasu K."/>
        </authorList>
    </citation>
    <scope>NUCLEOTIDE SEQUENCE [LARGE SCALE GENOMIC DNA]</scope>
    <source>
        <strain evidence="7">cv. UVA1</strain>
    </source>
</reference>
<proteinExistence type="inferred from homology"/>
<dbReference type="PROSITE" id="PS51375">
    <property type="entry name" value="PPR"/>
    <property type="match status" value="7"/>
</dbReference>
<dbReference type="Gene3D" id="1.25.40.10">
    <property type="entry name" value="Tetratricopeptide repeat domain"/>
    <property type="match status" value="4"/>
</dbReference>
<dbReference type="InterPro" id="IPR033443">
    <property type="entry name" value="PROP1-like_PPR_dom"/>
</dbReference>
<evidence type="ECO:0000313" key="7">
    <source>
        <dbReference type="Proteomes" id="UP000325081"/>
    </source>
</evidence>
<evidence type="ECO:0000256" key="1">
    <source>
        <dbReference type="ARBA" id="ARBA00007626"/>
    </source>
</evidence>
<dbReference type="InterPro" id="IPR011990">
    <property type="entry name" value="TPR-like_helical_dom_sf"/>
</dbReference>
<name>A0A5A7PP30_STRAF</name>
<dbReference type="Proteomes" id="UP000325081">
    <property type="component" value="Unassembled WGS sequence"/>
</dbReference>
<evidence type="ECO:0000259" key="5">
    <source>
        <dbReference type="Pfam" id="PF17177"/>
    </source>
</evidence>
<feature type="repeat" description="PPR" evidence="3">
    <location>
        <begin position="263"/>
        <end position="297"/>
    </location>
</feature>